<organism evidence="2 3">
    <name type="scientific">Aliiglaciecola lipolytica E3</name>
    <dbReference type="NCBI Taxonomy" id="1127673"/>
    <lineage>
        <taxon>Bacteria</taxon>
        <taxon>Pseudomonadati</taxon>
        <taxon>Pseudomonadota</taxon>
        <taxon>Gammaproteobacteria</taxon>
        <taxon>Alteromonadales</taxon>
        <taxon>Alteromonadaceae</taxon>
        <taxon>Aliiglaciecola</taxon>
    </lineage>
</organism>
<evidence type="ECO:0000313" key="3">
    <source>
        <dbReference type="Proteomes" id="UP000006334"/>
    </source>
</evidence>
<dbReference type="SUPFAM" id="SSF52833">
    <property type="entry name" value="Thioredoxin-like"/>
    <property type="match status" value="1"/>
</dbReference>
<evidence type="ECO:0008006" key="4">
    <source>
        <dbReference type="Google" id="ProtNLM"/>
    </source>
</evidence>
<name>K6X6T6_9ALTE</name>
<dbReference type="STRING" id="1127673.GLIP_3688"/>
<dbReference type="OrthoDB" id="9785445at2"/>
<keyword evidence="1" id="KW-1133">Transmembrane helix</keyword>
<keyword evidence="1" id="KW-0812">Transmembrane</keyword>
<evidence type="ECO:0000256" key="1">
    <source>
        <dbReference type="SAM" id="Phobius"/>
    </source>
</evidence>
<evidence type="ECO:0000313" key="2">
    <source>
        <dbReference type="EMBL" id="GAC16299.1"/>
    </source>
</evidence>
<protein>
    <recommendedName>
        <fullName evidence="4">Transmembrane cytochrome oxidase associated protein</fullName>
    </recommendedName>
</protein>
<comment type="caution">
    <text evidence="2">The sequence shown here is derived from an EMBL/GenBank/DDBJ whole genome shotgun (WGS) entry which is preliminary data.</text>
</comment>
<dbReference type="AlphaFoldDB" id="K6X6T6"/>
<keyword evidence="3" id="KW-1185">Reference proteome</keyword>
<dbReference type="Proteomes" id="UP000006334">
    <property type="component" value="Unassembled WGS sequence"/>
</dbReference>
<dbReference type="eggNOG" id="COG1999">
    <property type="taxonomic scope" value="Bacteria"/>
</dbReference>
<dbReference type="RefSeq" id="WP_008846101.1">
    <property type="nucleotide sequence ID" value="NZ_BAEN01000068.1"/>
</dbReference>
<dbReference type="EMBL" id="BAEN01000068">
    <property type="protein sequence ID" value="GAC16299.1"/>
    <property type="molecule type" value="Genomic_DNA"/>
</dbReference>
<dbReference type="InterPro" id="IPR036249">
    <property type="entry name" value="Thioredoxin-like_sf"/>
</dbReference>
<gene>
    <name evidence="2" type="ORF">GLIP_3688</name>
</gene>
<reference evidence="2 3" key="1">
    <citation type="journal article" date="2017" name="Antonie Van Leeuwenhoek">
        <title>Rhizobium rhizosphaerae sp. nov., a novel species isolated from rice rhizosphere.</title>
        <authorList>
            <person name="Zhao J.J."/>
            <person name="Zhang J."/>
            <person name="Zhang R.J."/>
            <person name="Zhang C.W."/>
            <person name="Yin H.Q."/>
            <person name="Zhang X.X."/>
        </authorList>
    </citation>
    <scope>NUCLEOTIDE SEQUENCE [LARGE SCALE GENOMIC DNA]</scope>
    <source>
        <strain evidence="2 3">E3</strain>
    </source>
</reference>
<keyword evidence="1" id="KW-0472">Membrane</keyword>
<sequence length="188" mass="21258">MSDVALNKKSKTPIIMFLVFVLPVVLAYLALTFDWFNKASTNKGELISPPLDISSVLDEREPLWRLLFVMPEECSQGCENALYSMNQIWIALGKDSDRVEPLVLTQQNSAKIENTETQRHPNIRVLKTDSQNVNEVFKDGAANGIFIVDTLGNVILKYPLKQQQEDAIQQSRDILADLRKLLKLSRIG</sequence>
<feature type="transmembrane region" description="Helical" evidence="1">
    <location>
        <begin position="12"/>
        <end position="33"/>
    </location>
</feature>
<accession>K6X6T6</accession>
<proteinExistence type="predicted"/>